<dbReference type="PANTHER" id="PTHR43415">
    <property type="entry name" value="SPERMIDINE N(1)-ACETYLTRANSFERASE"/>
    <property type="match status" value="1"/>
</dbReference>
<dbReference type="Pfam" id="PF13302">
    <property type="entry name" value="Acetyltransf_3"/>
    <property type="match status" value="1"/>
</dbReference>
<sequence>MNIKAAKAPITIRNIPKTALAKLWEISYGPKANLTWKNFDGPYFKDPILSWEEYQKGFGSRFVAGDNAGVIFYDDEMVGVVTAYFEDGSLKKWLEFGIAIYHPENWNKKIGQTAATLWINYLFDIYPKIERVGYTTWSGNYAMIALGKKLGMKKEAQIRKVRYWQGQYWDSVKYGILRTERQLLKKV</sequence>
<keyword evidence="3" id="KW-1185">Reference proteome</keyword>
<dbReference type="PROSITE" id="PS51186">
    <property type="entry name" value="GNAT"/>
    <property type="match status" value="1"/>
</dbReference>
<evidence type="ECO:0000259" key="1">
    <source>
        <dbReference type="PROSITE" id="PS51186"/>
    </source>
</evidence>
<dbReference type="KEGG" id="esg:EsVE80_12390"/>
<dbReference type="EMBL" id="AP022822">
    <property type="protein sequence ID" value="BCA85716.1"/>
    <property type="molecule type" value="Genomic_DNA"/>
</dbReference>
<dbReference type="GO" id="GO:0016747">
    <property type="term" value="F:acyltransferase activity, transferring groups other than amino-acyl groups"/>
    <property type="evidence" value="ECO:0007669"/>
    <property type="project" value="InterPro"/>
</dbReference>
<dbReference type="Gene3D" id="3.40.630.30">
    <property type="match status" value="1"/>
</dbReference>
<evidence type="ECO:0000313" key="3">
    <source>
        <dbReference type="Proteomes" id="UP000502998"/>
    </source>
</evidence>
<protein>
    <submittedName>
        <fullName evidence="2">N-acetyltransferase</fullName>
    </submittedName>
</protein>
<accession>A0A679IKC8</accession>
<dbReference type="RefSeq" id="WP_173102958.1">
    <property type="nucleotide sequence ID" value="NZ_AP022822.1"/>
</dbReference>
<organism evidence="2 3">
    <name type="scientific">Enterococcus saigonensis</name>
    <dbReference type="NCBI Taxonomy" id="1805431"/>
    <lineage>
        <taxon>Bacteria</taxon>
        <taxon>Bacillati</taxon>
        <taxon>Bacillota</taxon>
        <taxon>Bacilli</taxon>
        <taxon>Lactobacillales</taxon>
        <taxon>Enterococcaceae</taxon>
        <taxon>Enterococcus</taxon>
    </lineage>
</organism>
<dbReference type="InterPro" id="IPR000182">
    <property type="entry name" value="GNAT_dom"/>
</dbReference>
<gene>
    <name evidence="2" type="ORF">EsVE80_12390</name>
</gene>
<dbReference type="PANTHER" id="PTHR43415:SF4">
    <property type="entry name" value="N-ACETYLTRANSFERASE DOMAIN-CONTAINING PROTEIN"/>
    <property type="match status" value="1"/>
</dbReference>
<reference evidence="2 3" key="1">
    <citation type="submission" date="2020-02" db="EMBL/GenBank/DDBJ databases">
        <title>Characterization of vanA genotype vancomycin-resistant Enterococcus saigonensis VE80.</title>
        <authorList>
            <person name="Harada T."/>
            <person name="Motooka D."/>
            <person name="Nakamura S."/>
            <person name="Yamamoto Y."/>
            <person name="Kawahara R."/>
            <person name="Kawatsu K."/>
        </authorList>
    </citation>
    <scope>NUCLEOTIDE SEQUENCE [LARGE SCALE GENOMIC DNA]</scope>
    <source>
        <strain evidence="2 3">VE80</strain>
    </source>
</reference>
<dbReference type="SUPFAM" id="SSF55729">
    <property type="entry name" value="Acyl-CoA N-acyltransferases (Nat)"/>
    <property type="match status" value="1"/>
</dbReference>
<feature type="domain" description="N-acetyltransferase" evidence="1">
    <location>
        <begin position="10"/>
        <end position="175"/>
    </location>
</feature>
<evidence type="ECO:0000313" key="2">
    <source>
        <dbReference type="EMBL" id="BCA85716.1"/>
    </source>
</evidence>
<keyword evidence="2" id="KW-0808">Transferase</keyword>
<name>A0A679IKC8_9ENTE</name>
<dbReference type="Proteomes" id="UP000502998">
    <property type="component" value="Chromosome"/>
</dbReference>
<proteinExistence type="predicted"/>
<dbReference type="AlphaFoldDB" id="A0A679IKC8"/>
<dbReference type="InterPro" id="IPR016181">
    <property type="entry name" value="Acyl_CoA_acyltransferase"/>
</dbReference>